<proteinExistence type="predicted"/>
<evidence type="ECO:0000256" key="3">
    <source>
        <dbReference type="SAM" id="SignalP"/>
    </source>
</evidence>
<keyword evidence="4" id="KW-1185">Reference proteome</keyword>
<keyword evidence="2" id="KW-0812">Transmembrane</keyword>
<sequence>MRKRGRVKFFIAHLLVILTVCRSTVGRNRILKHRLTRRRDHPQDENVGSVLFDRNNAGKVCWEVEELILLNSRRIFQDILPQVSVIDTRNDTYIGLLMDYMDICLEAVRGLTSGKTKHLVLKALADTLAGYLRVYILPMTKRSYYAGNIKYRKAKRLFDLYDELKVFLRSNGVGWRRPREFHQHLDVTAVDVPLGKSDQDCTGLILYPAFFIGFRVFPGSDRSVQLPMPYLDDESNPNSIALPFEVASLSSLFTEESAFVLVKYYAAGEKCLSSRSTKGQLEIFQRQLFDWIHQHVNPHLEEEKWYPGFGGVLKILASLEATGLKPSKNVGHEPPRFPGKAVPNVLPQFPPMNTRNESLGRRELVIVAVASALLIWLLLGMSLICWKILATHSSKSPEDTPVAVLYENRKYPSPDISSPSEGGIFTRLKNRFRRKSPDVPRCECPSDDDDDCDEERCLGSMSYSTDDTDRLVIKKKPKKRTKFTSIPSNATRSDKKSYYSTDESSSSERRERTP</sequence>
<evidence type="ECO:0000256" key="1">
    <source>
        <dbReference type="SAM" id="MobiDB-lite"/>
    </source>
</evidence>
<dbReference type="GeneID" id="105273839"/>
<reference evidence="5" key="1">
    <citation type="submission" date="2025-08" db="UniProtKB">
        <authorList>
            <consortium name="RefSeq"/>
        </authorList>
    </citation>
    <scope>IDENTIFICATION</scope>
    <source>
        <strain evidence="5">USDA-PBARC FA_bdor</strain>
        <tissue evidence="5">Whole organism</tissue>
    </source>
</reference>
<protein>
    <submittedName>
        <fullName evidence="5">Uncharacterized protein isoform X1</fullName>
    </submittedName>
</protein>
<keyword evidence="2" id="KW-0472">Membrane</keyword>
<dbReference type="AlphaFoldDB" id="A0A9R1TPV3"/>
<evidence type="ECO:0000313" key="4">
    <source>
        <dbReference type="Proteomes" id="UP000694866"/>
    </source>
</evidence>
<keyword evidence="3" id="KW-0732">Signal</keyword>
<dbReference type="Proteomes" id="UP000694866">
    <property type="component" value="Unplaced"/>
</dbReference>
<dbReference type="OrthoDB" id="6614503at2759"/>
<dbReference type="RefSeq" id="XP_011314809.1">
    <property type="nucleotide sequence ID" value="XM_011316507.1"/>
</dbReference>
<feature type="signal peptide" evidence="3">
    <location>
        <begin position="1"/>
        <end position="26"/>
    </location>
</feature>
<name>A0A9R1TPV3_9HYME</name>
<accession>A0A9R1TPV3</accession>
<organism evidence="4 5">
    <name type="scientific">Fopius arisanus</name>
    <dbReference type="NCBI Taxonomy" id="64838"/>
    <lineage>
        <taxon>Eukaryota</taxon>
        <taxon>Metazoa</taxon>
        <taxon>Ecdysozoa</taxon>
        <taxon>Arthropoda</taxon>
        <taxon>Hexapoda</taxon>
        <taxon>Insecta</taxon>
        <taxon>Pterygota</taxon>
        <taxon>Neoptera</taxon>
        <taxon>Endopterygota</taxon>
        <taxon>Hymenoptera</taxon>
        <taxon>Apocrita</taxon>
        <taxon>Ichneumonoidea</taxon>
        <taxon>Braconidae</taxon>
        <taxon>Opiinae</taxon>
        <taxon>Fopius</taxon>
    </lineage>
</organism>
<feature type="compositionally biased region" description="Basic residues" evidence="1">
    <location>
        <begin position="473"/>
        <end position="482"/>
    </location>
</feature>
<evidence type="ECO:0000256" key="2">
    <source>
        <dbReference type="SAM" id="Phobius"/>
    </source>
</evidence>
<evidence type="ECO:0000313" key="5">
    <source>
        <dbReference type="RefSeq" id="XP_011314809.1"/>
    </source>
</evidence>
<feature type="chain" id="PRO_5040196737" evidence="3">
    <location>
        <begin position="27"/>
        <end position="514"/>
    </location>
</feature>
<keyword evidence="2" id="KW-1133">Transmembrane helix</keyword>
<feature type="transmembrane region" description="Helical" evidence="2">
    <location>
        <begin position="364"/>
        <end position="386"/>
    </location>
</feature>
<dbReference type="KEGG" id="fas:105273839"/>
<gene>
    <name evidence="5" type="primary">LOC105273839</name>
</gene>
<feature type="region of interest" description="Disordered" evidence="1">
    <location>
        <begin position="468"/>
        <end position="514"/>
    </location>
</feature>